<comment type="caution">
    <text evidence="3">The sequence shown here is derived from an EMBL/GenBank/DDBJ whole genome shotgun (WGS) entry which is preliminary data.</text>
</comment>
<feature type="region of interest" description="Disordered" evidence="2">
    <location>
        <begin position="546"/>
        <end position="566"/>
    </location>
</feature>
<reference evidence="4" key="1">
    <citation type="journal article" date="2019" name="Int. J. Syst. Evol. Microbiol.">
        <title>The Global Catalogue of Microorganisms (GCM) 10K type strain sequencing project: providing services to taxonomists for standard genome sequencing and annotation.</title>
        <authorList>
            <consortium name="The Broad Institute Genomics Platform"/>
            <consortium name="The Broad Institute Genome Sequencing Center for Infectious Disease"/>
            <person name="Wu L."/>
            <person name="Ma J."/>
        </authorList>
    </citation>
    <scope>NUCLEOTIDE SEQUENCE [LARGE SCALE GENOMIC DNA]</scope>
    <source>
        <strain evidence="4">JCM 17137</strain>
    </source>
</reference>
<evidence type="ECO:0000256" key="1">
    <source>
        <dbReference type="SAM" id="Coils"/>
    </source>
</evidence>
<proteinExistence type="predicted"/>
<feature type="coiled-coil region" evidence="1">
    <location>
        <begin position="3"/>
        <end position="37"/>
    </location>
</feature>
<evidence type="ECO:0000256" key="2">
    <source>
        <dbReference type="SAM" id="MobiDB-lite"/>
    </source>
</evidence>
<feature type="region of interest" description="Disordered" evidence="2">
    <location>
        <begin position="305"/>
        <end position="327"/>
    </location>
</feature>
<keyword evidence="1" id="KW-0175">Coiled coil</keyword>
<dbReference type="EMBL" id="BAABDD010000015">
    <property type="protein sequence ID" value="GAA3750865.1"/>
    <property type="molecule type" value="Genomic_DNA"/>
</dbReference>
<sequence>MVKRREQSQTEQLRRALADREAQLQEAQARLAALEGSTSLQVGRALTSAAKRPGRGIVRLPRDLFRLWRGAGESRSATAGAAPVRSFDTERPEARLLAGTAGSRDGRLVVAGVLSAHARAALEPYAHVVALRPHDTQVTFDTIDADVVLVSASAAAPGTVWSHVGDPAVADRTRALSWLLAAAAARSIPSVLVADAPAPPALADLGFDHVHNGDLGVPLHRFNPVAAPTERSAAPVLVAGPSPARGPVVALNATLIAAGLERTEPDWWALPDTLRARACVVADTPAIADRALACGARPLLLGNTGDSDRADRPVRTVSAGSGGPGAESALARVRAAGTLAPTEVRAVLRSLFLRDATPVRLAELLGQVSLASGAGDSLLPLRGRAVAVLAFPRDDIDSLAFADDVLNQSHLPAEVVVPRASVRFTGVERLRSHGALVRTVEGVALDPAPDDWARMAAQATTPWTALWHGPHGPNFLADALCAAECSGADAVGPALGGAGAGSEPDYVFVSAIQPHLTRRELLCRGLHHGQWNRHGARLLALAPLRGAESGASHDRPQDTPGTKGTM</sequence>
<evidence type="ECO:0000313" key="4">
    <source>
        <dbReference type="Proteomes" id="UP001500908"/>
    </source>
</evidence>
<accession>A0ABP7G3K8</accession>
<evidence type="ECO:0000313" key="3">
    <source>
        <dbReference type="EMBL" id="GAA3750865.1"/>
    </source>
</evidence>
<dbReference type="Proteomes" id="UP001500908">
    <property type="component" value="Unassembled WGS sequence"/>
</dbReference>
<protein>
    <submittedName>
        <fullName evidence="3">Uncharacterized protein</fullName>
    </submittedName>
</protein>
<organism evidence="3 4">
    <name type="scientific">Salinactinospora qingdaonensis</name>
    <dbReference type="NCBI Taxonomy" id="702744"/>
    <lineage>
        <taxon>Bacteria</taxon>
        <taxon>Bacillati</taxon>
        <taxon>Actinomycetota</taxon>
        <taxon>Actinomycetes</taxon>
        <taxon>Streptosporangiales</taxon>
        <taxon>Nocardiopsidaceae</taxon>
        <taxon>Salinactinospora</taxon>
    </lineage>
</organism>
<gene>
    <name evidence="3" type="ORF">GCM10022402_32490</name>
</gene>
<keyword evidence="4" id="KW-1185">Reference proteome</keyword>
<name>A0ABP7G3K8_9ACTN</name>